<keyword evidence="1 4" id="KW-0460">Magnesium</keyword>
<dbReference type="Gene3D" id="3.40.50.1000">
    <property type="entry name" value="HAD superfamily/HAD-like"/>
    <property type="match status" value="2"/>
</dbReference>
<feature type="binding site" evidence="4">
    <location>
        <position position="14"/>
    </location>
    <ligand>
        <name>Mg(2+)</name>
        <dbReference type="ChEBI" id="CHEBI:18420"/>
    </ligand>
</feature>
<comment type="caution">
    <text evidence="5">The sequence shown here is derived from an EMBL/GenBank/DDBJ whole genome shotgun (WGS) entry which is preliminary data.</text>
</comment>
<dbReference type="EC" id="3.1.3.-" evidence="1"/>
<feature type="binding site" evidence="4">
    <location>
        <position position="12"/>
    </location>
    <ligand>
        <name>Mg(2+)</name>
        <dbReference type="ChEBI" id="CHEBI:18420"/>
    </ligand>
</feature>
<dbReference type="PIRSF" id="PIRSF000915">
    <property type="entry name" value="PGP-type_phosphatase"/>
    <property type="match status" value="1"/>
</dbReference>
<accession>A0A443IUX5</accession>
<proteinExistence type="inferred from homology"/>
<dbReference type="EMBL" id="QYTU02000014">
    <property type="protein sequence ID" value="RWR11880.1"/>
    <property type="molecule type" value="Genomic_DNA"/>
</dbReference>
<gene>
    <name evidence="5" type="ORF">D4N35_008050</name>
</gene>
<dbReference type="GeneID" id="56392400"/>
<dbReference type="SUPFAM" id="SSF56784">
    <property type="entry name" value="HAD-like"/>
    <property type="match status" value="1"/>
</dbReference>
<evidence type="ECO:0000256" key="3">
    <source>
        <dbReference type="PIRSR" id="PIRSR000915-2"/>
    </source>
</evidence>
<dbReference type="PANTHER" id="PTHR19288">
    <property type="entry name" value="4-NITROPHENYLPHOSPHATASE-RELATED"/>
    <property type="match status" value="1"/>
</dbReference>
<dbReference type="Pfam" id="PF13242">
    <property type="entry name" value="Hydrolase_like"/>
    <property type="match status" value="1"/>
</dbReference>
<dbReference type="GO" id="GO:0005737">
    <property type="term" value="C:cytoplasm"/>
    <property type="evidence" value="ECO:0007669"/>
    <property type="project" value="TreeGrafter"/>
</dbReference>
<keyword evidence="1 4" id="KW-0479">Metal-binding</keyword>
<dbReference type="RefSeq" id="WP_120072280.1">
    <property type="nucleotide sequence ID" value="NZ_CP126113.1"/>
</dbReference>
<sequence>MYINDFEAYCFDLDGTIYLGNEILPGAKEMLEALRMNDKKLLFITNSPTQTREDCQRRLETLGIDVCHEEILTGPFISALYFAENFPDAVIYVVGEEAIKTEFNYFQLNMTEEPMEATHVLVGLDRTFTYDKLNLAMNAVRNGAKIIVTNPDPTCPVPGGVVSDTYAIARAIEVASGQSIFQVTGKPSVFYGERILKELNVDRDQCLIVGDRLETDILLGKFNEISTCLVLTGVTRKEEVDKAKIYPDYIVNDLNTLFVDVKQPC</sequence>
<comment type="function">
    <text evidence="1">Catalyzes the dephosphorylation of 2-6 carbon acid sugars in vitro.</text>
</comment>
<keyword evidence="5" id="KW-0378">Hydrolase</keyword>
<evidence type="ECO:0000313" key="5">
    <source>
        <dbReference type="EMBL" id="RWR11880.1"/>
    </source>
</evidence>
<dbReference type="Pfam" id="PF13344">
    <property type="entry name" value="Hydrolase_6"/>
    <property type="match status" value="1"/>
</dbReference>
<organism evidence="5 6">
    <name type="scientific">Siminovitchia fortis</name>
    <dbReference type="NCBI Taxonomy" id="254758"/>
    <lineage>
        <taxon>Bacteria</taxon>
        <taxon>Bacillati</taxon>
        <taxon>Bacillota</taxon>
        <taxon>Bacilli</taxon>
        <taxon>Bacillales</taxon>
        <taxon>Bacillaceae</taxon>
        <taxon>Siminovitchia</taxon>
    </lineage>
</organism>
<dbReference type="InterPro" id="IPR006357">
    <property type="entry name" value="HAD-SF_hydro_IIA"/>
</dbReference>
<reference evidence="5" key="1">
    <citation type="submission" date="2018-12" db="EMBL/GenBank/DDBJ databases">
        <authorList>
            <person name="Sun L."/>
            <person name="Chen Z."/>
        </authorList>
    </citation>
    <scope>NUCLEOTIDE SEQUENCE [LARGE SCALE GENOMIC DNA]</scope>
    <source>
        <strain evidence="5">DSM 16012</strain>
    </source>
</reference>
<name>A0A443IUX5_9BACI</name>
<evidence type="ECO:0000256" key="2">
    <source>
        <dbReference type="PIRSR" id="PIRSR000915-1"/>
    </source>
</evidence>
<evidence type="ECO:0000256" key="4">
    <source>
        <dbReference type="PIRSR" id="PIRSR000915-3"/>
    </source>
</evidence>
<dbReference type="InterPro" id="IPR036412">
    <property type="entry name" value="HAD-like_sf"/>
</dbReference>
<feature type="binding site" evidence="3">
    <location>
        <position position="186"/>
    </location>
    <ligand>
        <name>substrate</name>
    </ligand>
</feature>
<protein>
    <recommendedName>
        <fullName evidence="1">Acid sugar phosphatase</fullName>
        <ecNumber evidence="1">3.1.3.-</ecNumber>
    </recommendedName>
</protein>
<dbReference type="GO" id="GO:0046872">
    <property type="term" value="F:metal ion binding"/>
    <property type="evidence" value="ECO:0007669"/>
    <property type="project" value="UniProtKB-KW"/>
</dbReference>
<dbReference type="Proteomes" id="UP000273811">
    <property type="component" value="Unassembled WGS sequence"/>
</dbReference>
<dbReference type="AlphaFoldDB" id="A0A443IUX5"/>
<dbReference type="PANTHER" id="PTHR19288:SF46">
    <property type="entry name" value="HALOACID DEHALOGENASE-LIKE HYDROLASE DOMAIN-CONTAINING PROTEIN 2"/>
    <property type="match status" value="1"/>
</dbReference>
<evidence type="ECO:0000313" key="6">
    <source>
        <dbReference type="Proteomes" id="UP000273811"/>
    </source>
</evidence>
<feature type="active site" description="Proton donor" evidence="2">
    <location>
        <position position="14"/>
    </location>
</feature>
<dbReference type="OrthoDB" id="9810449at2"/>
<comment type="similarity">
    <text evidence="1">Belongs to the HAD-like hydrolase superfamily. NagD family.</text>
</comment>
<dbReference type="NCBIfam" id="TIGR01460">
    <property type="entry name" value="HAD-SF-IIA"/>
    <property type="match status" value="1"/>
</dbReference>
<feature type="binding site" evidence="4">
    <location>
        <position position="211"/>
    </location>
    <ligand>
        <name>Mg(2+)</name>
        <dbReference type="ChEBI" id="CHEBI:18420"/>
    </ligand>
</feature>
<feature type="active site" description="Nucleophile" evidence="2">
    <location>
        <position position="12"/>
    </location>
</feature>
<evidence type="ECO:0000256" key="1">
    <source>
        <dbReference type="PIRNR" id="PIRNR000915"/>
    </source>
</evidence>
<dbReference type="InterPro" id="IPR023214">
    <property type="entry name" value="HAD_sf"/>
</dbReference>
<dbReference type="GO" id="GO:0016791">
    <property type="term" value="F:phosphatase activity"/>
    <property type="evidence" value="ECO:0007669"/>
    <property type="project" value="TreeGrafter"/>
</dbReference>
<comment type="cofactor">
    <cofactor evidence="4">
        <name>Mg(2+)</name>
        <dbReference type="ChEBI" id="CHEBI:18420"/>
    </cofactor>
    <text evidence="4">Divalent metal ions. Mg(2+) is the most effective.</text>
</comment>
<keyword evidence="6" id="KW-1185">Reference proteome</keyword>